<feature type="signal peptide" evidence="1">
    <location>
        <begin position="1"/>
        <end position="22"/>
    </location>
</feature>
<organism evidence="2 3">
    <name type="scientific">Tumidithrix elongata BACA0141</name>
    <dbReference type="NCBI Taxonomy" id="2716417"/>
    <lineage>
        <taxon>Bacteria</taxon>
        <taxon>Bacillati</taxon>
        <taxon>Cyanobacteriota</taxon>
        <taxon>Cyanophyceae</taxon>
        <taxon>Pseudanabaenales</taxon>
        <taxon>Pseudanabaenaceae</taxon>
        <taxon>Tumidithrix</taxon>
        <taxon>Tumidithrix elongata</taxon>
    </lineage>
</organism>
<evidence type="ECO:0000313" key="2">
    <source>
        <dbReference type="EMBL" id="MEE3719758.1"/>
    </source>
</evidence>
<keyword evidence="1" id="KW-0732">Signal</keyword>
<dbReference type="InterPro" id="IPR001680">
    <property type="entry name" value="WD40_rpt"/>
</dbReference>
<dbReference type="RefSeq" id="WP_330486195.1">
    <property type="nucleotide sequence ID" value="NZ_JAZBJZ010000168.1"/>
</dbReference>
<accession>A0AAW9Q9S2</accession>
<dbReference type="Proteomes" id="UP001333818">
    <property type="component" value="Unassembled WGS sequence"/>
</dbReference>
<keyword evidence="3" id="KW-1185">Reference proteome</keyword>
<dbReference type="Pfam" id="PF00400">
    <property type="entry name" value="WD40"/>
    <property type="match status" value="1"/>
</dbReference>
<dbReference type="Gene3D" id="2.130.10.10">
    <property type="entry name" value="YVTN repeat-like/Quinoprotein amine dehydrogenase"/>
    <property type="match status" value="1"/>
</dbReference>
<sequence>MKQYFKTILLTSSLIATSLTLAVQDTFSQAVPSPTVQKSTQPKQKSLSFLRSLEAQSEIVASDISQDGKTLVTASGGDVQVWNLETGDVKKLSLLDSQYANIKAIAISPDRQTIITGSSGLDITTQSNSSGCTSSSGNGSFSWSCNLGGSSTQTIRSTGGSAIQVWELSTGKNQGTLEFSDSSAISFGRFADAFNLVRFSADGNTLITSQRVSFTCQTKFRDLKTGKVISQLDSKASLRSKTGATCNQTFAINPRESRQVVYASSLSIHNIGSNDNPKHLS</sequence>
<gene>
    <name evidence="2" type="ORF">V2H45_23735</name>
</gene>
<dbReference type="InterPro" id="IPR015943">
    <property type="entry name" value="WD40/YVTN_repeat-like_dom_sf"/>
</dbReference>
<name>A0AAW9Q9S2_9CYAN</name>
<protein>
    <submittedName>
        <fullName evidence="2">Uncharacterized protein</fullName>
    </submittedName>
</protein>
<dbReference type="EMBL" id="JAZBJZ010000168">
    <property type="protein sequence ID" value="MEE3719758.1"/>
    <property type="molecule type" value="Genomic_DNA"/>
</dbReference>
<comment type="caution">
    <text evidence="2">The sequence shown here is derived from an EMBL/GenBank/DDBJ whole genome shotgun (WGS) entry which is preliminary data.</text>
</comment>
<evidence type="ECO:0000313" key="3">
    <source>
        <dbReference type="Proteomes" id="UP001333818"/>
    </source>
</evidence>
<feature type="chain" id="PRO_5043566994" evidence="1">
    <location>
        <begin position="23"/>
        <end position="281"/>
    </location>
</feature>
<evidence type="ECO:0000256" key="1">
    <source>
        <dbReference type="SAM" id="SignalP"/>
    </source>
</evidence>
<dbReference type="AlphaFoldDB" id="A0AAW9Q9S2"/>
<proteinExistence type="predicted"/>
<reference evidence="2" key="1">
    <citation type="submission" date="2024-01" db="EMBL/GenBank/DDBJ databases">
        <title>Bank of Algae and Cyanobacteria of the Azores (BACA) strain genomes.</title>
        <authorList>
            <person name="Luz R."/>
            <person name="Cordeiro R."/>
            <person name="Fonseca A."/>
            <person name="Goncalves V."/>
        </authorList>
    </citation>
    <scope>NUCLEOTIDE SEQUENCE</scope>
    <source>
        <strain evidence="2">BACA0141</strain>
    </source>
</reference>
<dbReference type="SUPFAM" id="SSF101908">
    <property type="entry name" value="Putative isomerase YbhE"/>
    <property type="match status" value="1"/>
</dbReference>